<evidence type="ECO:0000256" key="1">
    <source>
        <dbReference type="RuleBase" id="RU000363"/>
    </source>
</evidence>
<dbReference type="GO" id="GO:0016616">
    <property type="term" value="F:oxidoreductase activity, acting on the CH-OH group of donors, NAD or NADP as acceptor"/>
    <property type="evidence" value="ECO:0007669"/>
    <property type="project" value="TreeGrafter"/>
</dbReference>
<sequence>MSMGKTALIIGANRSIGLRLVKALQARGWTATGSIRVSSKEDESVKDSIINASKAFGSGPLDLLINNGAVGTQHLKWDEHTSENMMRLFSTNGPVQAIKHFYPGLKRSKFAKVINISSGSASITNNNGMNLGYRVSKTSLNQLTMTIAKEARANGDNIAVVAVYSGHLATRMSGFSFSHDMEEYINGVANLMDTIDISDTGRYINWKGETVPW</sequence>
<dbReference type="InterPro" id="IPR052184">
    <property type="entry name" value="SDR_enzymes"/>
</dbReference>
<protein>
    <recommendedName>
        <fullName evidence="4">Short chain dehydrogenase</fullName>
    </recommendedName>
</protein>
<dbReference type="InterPro" id="IPR036291">
    <property type="entry name" value="NAD(P)-bd_dom_sf"/>
</dbReference>
<dbReference type="Proteomes" id="UP001358417">
    <property type="component" value="Unassembled WGS sequence"/>
</dbReference>
<reference evidence="2 3" key="1">
    <citation type="submission" date="2023-08" db="EMBL/GenBank/DDBJ databases">
        <title>Black Yeasts Isolated from many extreme environments.</title>
        <authorList>
            <person name="Coleine C."/>
            <person name="Stajich J.E."/>
            <person name="Selbmann L."/>
        </authorList>
    </citation>
    <scope>NUCLEOTIDE SEQUENCE [LARGE SCALE GENOMIC DNA]</scope>
    <source>
        <strain evidence="2 3">CCFEE 5792</strain>
    </source>
</reference>
<dbReference type="PANTHER" id="PTHR45458">
    <property type="entry name" value="SHORT-CHAIN DEHYDROGENASE/REDUCTASE SDR"/>
    <property type="match status" value="1"/>
</dbReference>
<dbReference type="Gene3D" id="3.40.50.720">
    <property type="entry name" value="NAD(P)-binding Rossmann-like Domain"/>
    <property type="match status" value="1"/>
</dbReference>
<dbReference type="Pfam" id="PF00106">
    <property type="entry name" value="adh_short"/>
    <property type="match status" value="1"/>
</dbReference>
<dbReference type="RefSeq" id="XP_064705385.1">
    <property type="nucleotide sequence ID" value="XM_064847032.1"/>
</dbReference>
<organism evidence="2 3">
    <name type="scientific">Exophiala bonariae</name>
    <dbReference type="NCBI Taxonomy" id="1690606"/>
    <lineage>
        <taxon>Eukaryota</taxon>
        <taxon>Fungi</taxon>
        <taxon>Dikarya</taxon>
        <taxon>Ascomycota</taxon>
        <taxon>Pezizomycotina</taxon>
        <taxon>Eurotiomycetes</taxon>
        <taxon>Chaetothyriomycetidae</taxon>
        <taxon>Chaetothyriales</taxon>
        <taxon>Herpotrichiellaceae</taxon>
        <taxon>Exophiala</taxon>
    </lineage>
</organism>
<evidence type="ECO:0000313" key="3">
    <source>
        <dbReference type="Proteomes" id="UP001358417"/>
    </source>
</evidence>
<dbReference type="PRINTS" id="PR00080">
    <property type="entry name" value="SDRFAMILY"/>
</dbReference>
<name>A0AAV9N6X0_9EURO</name>
<evidence type="ECO:0000313" key="2">
    <source>
        <dbReference type="EMBL" id="KAK5050885.1"/>
    </source>
</evidence>
<dbReference type="InterPro" id="IPR002347">
    <property type="entry name" value="SDR_fam"/>
</dbReference>
<dbReference type="SUPFAM" id="SSF51735">
    <property type="entry name" value="NAD(P)-binding Rossmann-fold domains"/>
    <property type="match status" value="1"/>
</dbReference>
<accession>A0AAV9N6X0</accession>
<dbReference type="PRINTS" id="PR00081">
    <property type="entry name" value="GDHRDH"/>
</dbReference>
<dbReference type="PANTHER" id="PTHR45458:SF1">
    <property type="entry name" value="SHORT CHAIN DEHYDROGENASE"/>
    <property type="match status" value="1"/>
</dbReference>
<dbReference type="EMBL" id="JAVRRD010000016">
    <property type="protein sequence ID" value="KAK5050885.1"/>
    <property type="molecule type" value="Genomic_DNA"/>
</dbReference>
<gene>
    <name evidence="2" type="ORF">LTR84_003444</name>
</gene>
<comment type="caution">
    <text evidence="2">The sequence shown here is derived from an EMBL/GenBank/DDBJ whole genome shotgun (WGS) entry which is preliminary data.</text>
</comment>
<keyword evidence="3" id="KW-1185">Reference proteome</keyword>
<dbReference type="AlphaFoldDB" id="A0AAV9N6X0"/>
<comment type="similarity">
    <text evidence="1">Belongs to the short-chain dehydrogenases/reductases (SDR) family.</text>
</comment>
<evidence type="ECO:0008006" key="4">
    <source>
        <dbReference type="Google" id="ProtNLM"/>
    </source>
</evidence>
<proteinExistence type="inferred from homology"/>
<dbReference type="GeneID" id="89971631"/>